<gene>
    <name evidence="1" type="ORF">GCM10010492_59950</name>
</gene>
<evidence type="ECO:0000313" key="1">
    <source>
        <dbReference type="EMBL" id="GAA0251560.1"/>
    </source>
</evidence>
<comment type="caution">
    <text evidence="1">The sequence shown here is derived from an EMBL/GenBank/DDBJ whole genome shotgun (WGS) entry which is preliminary data.</text>
</comment>
<evidence type="ECO:0000313" key="2">
    <source>
        <dbReference type="Proteomes" id="UP001500416"/>
    </source>
</evidence>
<dbReference type="Proteomes" id="UP001500416">
    <property type="component" value="Unassembled WGS sequence"/>
</dbReference>
<name>A0ABP3E755_9PSEU</name>
<protein>
    <submittedName>
        <fullName evidence="1">Uncharacterized protein</fullName>
    </submittedName>
</protein>
<organism evidence="1 2">
    <name type="scientific">Saccharothrix mutabilis subsp. mutabilis</name>
    <dbReference type="NCBI Taxonomy" id="66855"/>
    <lineage>
        <taxon>Bacteria</taxon>
        <taxon>Bacillati</taxon>
        <taxon>Actinomycetota</taxon>
        <taxon>Actinomycetes</taxon>
        <taxon>Pseudonocardiales</taxon>
        <taxon>Pseudonocardiaceae</taxon>
        <taxon>Saccharothrix</taxon>
    </lineage>
</organism>
<reference evidence="2" key="1">
    <citation type="journal article" date="2019" name="Int. J. Syst. Evol. Microbiol.">
        <title>The Global Catalogue of Microorganisms (GCM) 10K type strain sequencing project: providing services to taxonomists for standard genome sequencing and annotation.</title>
        <authorList>
            <consortium name="The Broad Institute Genomics Platform"/>
            <consortium name="The Broad Institute Genome Sequencing Center for Infectious Disease"/>
            <person name="Wu L."/>
            <person name="Ma J."/>
        </authorList>
    </citation>
    <scope>NUCLEOTIDE SEQUENCE [LARGE SCALE GENOMIC DNA]</scope>
    <source>
        <strain evidence="2">JCM 3380</strain>
    </source>
</reference>
<accession>A0ABP3E755</accession>
<proteinExistence type="predicted"/>
<keyword evidence="2" id="KW-1185">Reference proteome</keyword>
<sequence>MWFALVCLCVAGGAELLGLASGVLLVACADDSAVTLRGGHPIGDGDGSR</sequence>
<dbReference type="EMBL" id="BAAABU010000019">
    <property type="protein sequence ID" value="GAA0251560.1"/>
    <property type="molecule type" value="Genomic_DNA"/>
</dbReference>